<gene>
    <name evidence="2" type="ORF">CFB84_04295</name>
</gene>
<feature type="domain" description="Glycosyltransferase 2-like" evidence="1">
    <location>
        <begin position="341"/>
        <end position="501"/>
    </location>
</feature>
<dbReference type="SUPFAM" id="SSF53448">
    <property type="entry name" value="Nucleotide-diphospho-sugar transferases"/>
    <property type="match status" value="2"/>
</dbReference>
<organism evidence="2 3">
    <name type="scientific">Burkholderia aenigmatica</name>
    <dbReference type="NCBI Taxonomy" id="2015348"/>
    <lineage>
        <taxon>Bacteria</taxon>
        <taxon>Pseudomonadati</taxon>
        <taxon>Pseudomonadota</taxon>
        <taxon>Betaproteobacteria</taxon>
        <taxon>Burkholderiales</taxon>
        <taxon>Burkholderiaceae</taxon>
        <taxon>Burkholderia</taxon>
        <taxon>Burkholderia cepacia complex</taxon>
    </lineage>
</organism>
<evidence type="ECO:0000313" key="2">
    <source>
        <dbReference type="EMBL" id="OXI48180.1"/>
    </source>
</evidence>
<dbReference type="PANTHER" id="PTHR43685">
    <property type="entry name" value="GLYCOSYLTRANSFERASE"/>
    <property type="match status" value="1"/>
</dbReference>
<reference evidence="2 3" key="2">
    <citation type="submission" date="2017-08" db="EMBL/GenBank/DDBJ databases">
        <title>WGS of novel Burkholderia cepaca complex species.</title>
        <authorList>
            <person name="Lipuma J."/>
            <person name="Spilker T."/>
        </authorList>
    </citation>
    <scope>NUCLEOTIDE SEQUENCE [LARGE SCALE GENOMIC DNA]</scope>
    <source>
        <strain evidence="2 3">AU17325</strain>
    </source>
</reference>
<keyword evidence="2" id="KW-0808">Transferase</keyword>
<dbReference type="Gene3D" id="3.90.550.10">
    <property type="entry name" value="Spore Coat Polysaccharide Biosynthesis Protein SpsA, Chain A"/>
    <property type="match status" value="2"/>
</dbReference>
<dbReference type="OrthoDB" id="9771846at2"/>
<name>A0A228J0P4_9BURK</name>
<dbReference type="GO" id="GO:0016740">
    <property type="term" value="F:transferase activity"/>
    <property type="evidence" value="ECO:0007669"/>
    <property type="project" value="UniProtKB-KW"/>
</dbReference>
<dbReference type="InterPro" id="IPR050834">
    <property type="entry name" value="Glycosyltransf_2"/>
</dbReference>
<evidence type="ECO:0000259" key="1">
    <source>
        <dbReference type="Pfam" id="PF00535"/>
    </source>
</evidence>
<sequence length="635" mass="72241">MTEPLFPPGHPLESMSSLSTTDLPCIDISIVTYNSERWLAGFWESLVAQQYPLDKITVLIRDNGSKDRTVEALRDLIARFGERFRSVSLDTGANVGFGAGHNANLAAGQSDFFLVTNVDLTYEADAIERAVRRAVADDARVAGWEFRQKPYEHPKYYDPVTLEVSWASSACMLFRRSALEQVGGYESRLFMYGEDVELSYRLRDRGHLIKYCVDAVCWHYTYETANELKPVQFFGSTRANVLLRMRYGTLRQIVGGLAMYLGLFMIPLPIQGRIKGLFANLMTILRDGFYFLRTRKQSDITFSFRGWDYEQSREGAFQTFEHVPADAPLVSIVVRTCAGRLGKLKEAVQSVVHQTYPNVELVVVEDGSDTAQSFVEAVRASGALARVQYHPIPKAGRCVAGNVGLEASTGKYACFLDDDDLLFADHVEVLARKLDSRPDLAGAYALAFQVDTEIVSHDPWVYRVASRYVAYREGFSRAAIWHHNFIPIQAILFRRSLFEQYGGFNVQLDRLEDWDLWVRYCQRNDFELVEKVTSEYRVPAQDSVASVRQQELDDYYQKAVQARDGMVLQMTPNEVMKYAEELAKIMYPIAVSRSRLRAIALRIPGIWVLRRFYLISRGVMGRVKRKFASSAKRQG</sequence>
<dbReference type="Proteomes" id="UP000214600">
    <property type="component" value="Unassembled WGS sequence"/>
</dbReference>
<proteinExistence type="predicted"/>
<dbReference type="EMBL" id="NKFA01000003">
    <property type="protein sequence ID" value="OXI48180.1"/>
    <property type="molecule type" value="Genomic_DNA"/>
</dbReference>
<reference evidence="3" key="1">
    <citation type="submission" date="2017-06" db="EMBL/GenBank/DDBJ databases">
        <authorList>
            <person name="LiPuma J."/>
            <person name="Spilker T."/>
        </authorList>
    </citation>
    <scope>NUCLEOTIDE SEQUENCE [LARGE SCALE GENOMIC DNA]</scope>
    <source>
        <strain evidence="3">AU17325</strain>
    </source>
</reference>
<accession>A0A228J0P4</accession>
<dbReference type="Pfam" id="PF00535">
    <property type="entry name" value="Glycos_transf_2"/>
    <property type="match status" value="2"/>
</dbReference>
<dbReference type="CDD" id="cd04186">
    <property type="entry name" value="GT_2_like_c"/>
    <property type="match status" value="1"/>
</dbReference>
<dbReference type="Pfam" id="PF13641">
    <property type="entry name" value="Glyco_tranf_2_3"/>
    <property type="match status" value="1"/>
</dbReference>
<dbReference type="AlphaFoldDB" id="A0A228J0P4"/>
<dbReference type="InterPro" id="IPR001173">
    <property type="entry name" value="Glyco_trans_2-like"/>
</dbReference>
<dbReference type="InterPro" id="IPR029044">
    <property type="entry name" value="Nucleotide-diphossugar_trans"/>
</dbReference>
<dbReference type="PANTHER" id="PTHR43685:SF11">
    <property type="entry name" value="GLYCOSYLTRANSFERASE TAGX-RELATED"/>
    <property type="match status" value="1"/>
</dbReference>
<comment type="caution">
    <text evidence="2">The sequence shown here is derived from an EMBL/GenBank/DDBJ whole genome shotgun (WGS) entry which is preliminary data.</text>
</comment>
<protein>
    <submittedName>
        <fullName evidence="2">Glycosyl transferase</fullName>
    </submittedName>
</protein>
<feature type="domain" description="Glycosyltransferase 2-like" evidence="1">
    <location>
        <begin position="28"/>
        <end position="151"/>
    </location>
</feature>
<evidence type="ECO:0000313" key="3">
    <source>
        <dbReference type="Proteomes" id="UP000214600"/>
    </source>
</evidence>